<evidence type="ECO:0000313" key="2">
    <source>
        <dbReference type="EMBL" id="WKD51236.1"/>
    </source>
</evidence>
<evidence type="ECO:0000313" key="3">
    <source>
        <dbReference type="Proteomes" id="UP001321520"/>
    </source>
</evidence>
<dbReference type="RefSeq" id="WP_301418317.1">
    <property type="nucleotide sequence ID" value="NZ_CP098023.1"/>
</dbReference>
<dbReference type="InterPro" id="IPR001853">
    <property type="entry name" value="DSBA-like_thioredoxin_dom"/>
</dbReference>
<proteinExistence type="predicted"/>
<reference evidence="2 3" key="1">
    <citation type="submission" date="2022-05" db="EMBL/GenBank/DDBJ databases">
        <title>Microbulbifer sp. nov., isolated from sponge.</title>
        <authorList>
            <person name="Gao L."/>
        </authorList>
    </citation>
    <scope>NUCLEOTIDE SEQUENCE [LARGE SCALE GENOMIC DNA]</scope>
    <source>
        <strain evidence="2 3">MI-G</strain>
    </source>
</reference>
<dbReference type="SUPFAM" id="SSF52833">
    <property type="entry name" value="Thioredoxin-like"/>
    <property type="match status" value="1"/>
</dbReference>
<dbReference type="PANTHER" id="PTHR42943">
    <property type="entry name" value="GLUTATHIONE S-TRANSFERASE KAPPA"/>
    <property type="match status" value="1"/>
</dbReference>
<keyword evidence="3" id="KW-1185">Reference proteome</keyword>
<dbReference type="PANTHER" id="PTHR42943:SF2">
    <property type="entry name" value="GLUTATHIONE S-TRANSFERASE KAPPA 1"/>
    <property type="match status" value="1"/>
</dbReference>
<feature type="domain" description="DSBA-like thioredoxin" evidence="1">
    <location>
        <begin position="230"/>
        <end position="413"/>
    </location>
</feature>
<dbReference type="InterPro" id="IPR051924">
    <property type="entry name" value="GST_Kappa/NadH"/>
</dbReference>
<gene>
    <name evidence="2" type="ORF">M8T91_07415</name>
</gene>
<dbReference type="Proteomes" id="UP001321520">
    <property type="component" value="Chromosome"/>
</dbReference>
<organism evidence="2 3">
    <name type="scientific">Microbulbifer spongiae</name>
    <dbReference type="NCBI Taxonomy" id="2944933"/>
    <lineage>
        <taxon>Bacteria</taxon>
        <taxon>Pseudomonadati</taxon>
        <taxon>Pseudomonadota</taxon>
        <taxon>Gammaproteobacteria</taxon>
        <taxon>Cellvibrionales</taxon>
        <taxon>Microbulbiferaceae</taxon>
        <taxon>Microbulbifer</taxon>
    </lineage>
</organism>
<dbReference type="InterPro" id="IPR036249">
    <property type="entry name" value="Thioredoxin-like_sf"/>
</dbReference>
<dbReference type="EMBL" id="CP098023">
    <property type="protein sequence ID" value="WKD51236.1"/>
    <property type="molecule type" value="Genomic_DNA"/>
</dbReference>
<evidence type="ECO:0000259" key="1">
    <source>
        <dbReference type="Pfam" id="PF01323"/>
    </source>
</evidence>
<dbReference type="Pfam" id="PF01323">
    <property type="entry name" value="DSBA"/>
    <property type="match status" value="1"/>
</dbReference>
<name>A0ABY9EFP6_9GAMM</name>
<protein>
    <submittedName>
        <fullName evidence="2">DsbA family protein</fullName>
    </submittedName>
</protein>
<dbReference type="Gene3D" id="3.40.30.10">
    <property type="entry name" value="Glutaredoxin"/>
    <property type="match status" value="2"/>
</dbReference>
<accession>A0ABY9EFP6</accession>
<sequence length="417" mass="48221">MTVKKRLVSLFARWYTSDKRRVRSNRRAEKKLLRRRRQGHGYCYLRADDPYSYLLSQVLHEFCEKYALTLHPIIVTQLEDNCYPERQLLAEYAIEDCQRLALAYNIEPPVKRSSFSEKASLVLCEAAQGSQPWKAIAAIFQSLWVTHTAIPTIQSTNISVLQQQLASNNIVMPKRGHYLTAMIEYAGEKYWGLDRLHYLERRLTDGELLFPSPDQNKCTGAADSGKGKVLSCYFSFRSPYSYILLTRLFALADHYQCELDLKPVLPMVMRGLSVPASKRLYILLDAKREANRHNIPFGYISDPLGKGVENALALFYVAKNMGKEREYVLAMTSASWSKAIDISNLKNLRSLCRELALDWPSCENALMSEKWREFAEMNRQEIYEYGLWGVPAMMIDSLVVWGQDRLWMIDQHLSREQ</sequence>